<feature type="repeat" description="TPR" evidence="3">
    <location>
        <begin position="252"/>
        <end position="285"/>
    </location>
</feature>
<feature type="chain" id="PRO_5047156703" evidence="4">
    <location>
        <begin position="23"/>
        <end position="301"/>
    </location>
</feature>
<dbReference type="RefSeq" id="WP_221033111.1">
    <property type="nucleotide sequence ID" value="NZ_CP139781.1"/>
</dbReference>
<dbReference type="InterPro" id="IPR019734">
    <property type="entry name" value="TPR_rpt"/>
</dbReference>
<evidence type="ECO:0000256" key="3">
    <source>
        <dbReference type="PROSITE-ProRule" id="PRU00339"/>
    </source>
</evidence>
<dbReference type="InterPro" id="IPR011990">
    <property type="entry name" value="TPR-like_helical_dom_sf"/>
</dbReference>
<evidence type="ECO:0000313" key="6">
    <source>
        <dbReference type="Proteomes" id="UP000738431"/>
    </source>
</evidence>
<feature type="repeat" description="TPR" evidence="3">
    <location>
        <begin position="62"/>
        <end position="95"/>
    </location>
</feature>
<dbReference type="Pfam" id="PF13432">
    <property type="entry name" value="TPR_16"/>
    <property type="match status" value="1"/>
</dbReference>
<keyword evidence="1" id="KW-0677">Repeat</keyword>
<dbReference type="SUPFAM" id="SSF48452">
    <property type="entry name" value="TPR-like"/>
    <property type="match status" value="2"/>
</dbReference>
<reference evidence="5 6" key="1">
    <citation type="submission" date="2021-08" db="EMBL/GenBank/DDBJ databases">
        <authorList>
            <person name="Zhang D."/>
            <person name="Zhang A."/>
            <person name="Wang L."/>
        </authorList>
    </citation>
    <scope>NUCLEOTIDE SEQUENCE [LARGE SCALE GENOMIC DNA]</scope>
    <source>
        <strain evidence="5 6">WL0086</strain>
    </source>
</reference>
<protein>
    <submittedName>
        <fullName evidence="5">Tetratricopeptide repeat protein</fullName>
    </submittedName>
</protein>
<evidence type="ECO:0000256" key="1">
    <source>
        <dbReference type="ARBA" id="ARBA00022737"/>
    </source>
</evidence>
<dbReference type="SMART" id="SM00028">
    <property type="entry name" value="TPR"/>
    <property type="match status" value="3"/>
</dbReference>
<dbReference type="PROSITE" id="PS50005">
    <property type="entry name" value="TPR"/>
    <property type="match status" value="2"/>
</dbReference>
<dbReference type="Pfam" id="PF07719">
    <property type="entry name" value="TPR_2"/>
    <property type="match status" value="1"/>
</dbReference>
<name>A0ABZ1CC29_9BACT</name>
<evidence type="ECO:0000313" key="5">
    <source>
        <dbReference type="EMBL" id="WRQ88867.1"/>
    </source>
</evidence>
<dbReference type="InterPro" id="IPR013105">
    <property type="entry name" value="TPR_2"/>
</dbReference>
<dbReference type="Proteomes" id="UP000738431">
    <property type="component" value="Chromosome"/>
</dbReference>
<keyword evidence="2 3" id="KW-0802">TPR repeat</keyword>
<organism evidence="5 6">
    <name type="scientific">Actomonas aquatica</name>
    <dbReference type="NCBI Taxonomy" id="2866162"/>
    <lineage>
        <taxon>Bacteria</taxon>
        <taxon>Pseudomonadati</taxon>
        <taxon>Verrucomicrobiota</taxon>
        <taxon>Opitutia</taxon>
        <taxon>Opitutales</taxon>
        <taxon>Opitutaceae</taxon>
        <taxon>Actomonas</taxon>
    </lineage>
</organism>
<dbReference type="EMBL" id="CP139781">
    <property type="protein sequence ID" value="WRQ88867.1"/>
    <property type="molecule type" value="Genomic_DNA"/>
</dbReference>
<proteinExistence type="predicted"/>
<dbReference type="PANTHER" id="PTHR45586">
    <property type="entry name" value="TPR REPEAT-CONTAINING PROTEIN PA4667"/>
    <property type="match status" value="1"/>
</dbReference>
<feature type="signal peptide" evidence="4">
    <location>
        <begin position="1"/>
        <end position="22"/>
    </location>
</feature>
<sequence length="301" mass="32626">MPIRLRLATLLFLLLASPLVHLRADDVATTDLDTACDLFNERRYAEAQPLFEAALAAEPNNTTALLHLGKLAAKRRERELAVDYLQRAVDLEPDNAEFQFEYGAACSLHAGSLGTSFGALRQAHRGRKAMERAVELAPENLIFRQGLLEFYATAPGIAGGSMRKAFEQAEAIATRDADQGAFARANLQRAEDDHAGALATLGGILERAPDNYFALYQFGRCAAESGLELERGLAALQHCLELPAPDKGAPPAYVWWRIGEIQAQRGDPSAAREAAARALELAPNDQRLARGVADIAKIPDA</sequence>
<gene>
    <name evidence="5" type="ORF">K1X11_005580</name>
</gene>
<keyword evidence="4" id="KW-0732">Signal</keyword>
<dbReference type="PANTHER" id="PTHR45586:SF1">
    <property type="entry name" value="LIPOPOLYSACCHARIDE ASSEMBLY PROTEIN B"/>
    <property type="match status" value="1"/>
</dbReference>
<dbReference type="Gene3D" id="1.25.40.10">
    <property type="entry name" value="Tetratricopeptide repeat domain"/>
    <property type="match status" value="2"/>
</dbReference>
<dbReference type="InterPro" id="IPR051012">
    <property type="entry name" value="CellSynth/LPSAsmb/PSIAsmb"/>
</dbReference>
<accession>A0ABZ1CC29</accession>
<evidence type="ECO:0000256" key="2">
    <source>
        <dbReference type="ARBA" id="ARBA00022803"/>
    </source>
</evidence>
<keyword evidence="6" id="KW-1185">Reference proteome</keyword>
<evidence type="ECO:0000256" key="4">
    <source>
        <dbReference type="SAM" id="SignalP"/>
    </source>
</evidence>
<reference evidence="5 6" key="2">
    <citation type="submission" date="2023-12" db="EMBL/GenBank/DDBJ databases">
        <title>Description of an unclassified Opitutus bacterium of Verrucomicrobiota.</title>
        <authorList>
            <person name="Zhang D.-F."/>
        </authorList>
    </citation>
    <scope>NUCLEOTIDE SEQUENCE [LARGE SCALE GENOMIC DNA]</scope>
    <source>
        <strain evidence="5 6">WL0086</strain>
    </source>
</reference>